<reference evidence="3 4" key="1">
    <citation type="submission" date="2020-02" db="EMBL/GenBank/DDBJ databases">
        <authorList>
            <person name="Ferguson B K."/>
        </authorList>
    </citation>
    <scope>NUCLEOTIDE SEQUENCE [LARGE SCALE GENOMIC DNA]</scope>
</reference>
<accession>A0A6H5G3I9</accession>
<evidence type="ECO:0000256" key="2">
    <source>
        <dbReference type="SAM" id="Phobius"/>
    </source>
</evidence>
<keyword evidence="2" id="KW-0812">Transmembrane</keyword>
<feature type="non-terminal residue" evidence="3">
    <location>
        <position position="1"/>
    </location>
</feature>
<dbReference type="AlphaFoldDB" id="A0A6H5G3I9"/>
<evidence type="ECO:0000313" key="3">
    <source>
        <dbReference type="EMBL" id="CAA9996413.1"/>
    </source>
</evidence>
<feature type="compositionally biased region" description="Low complexity" evidence="1">
    <location>
        <begin position="114"/>
        <end position="137"/>
    </location>
</feature>
<sequence length="192" mass="21211">VRNSHWSRAVWTGMVAHCLATGLVVHWPKRASRRLLICRCSVRRRGRKPLTPIAPAMISLQLTLQKVVLQKTNFVFHASMQDTDQEDAAGAHTPTPTPRSPDVLRIYVPYESPTPMMTPTEVPTTPTSLTTPTSISSNGDILRRPPPPPLPSLDNKIRILVMDHTPPGVHTEENTPLVELAASPFSPIVDLK</sequence>
<gene>
    <name evidence="3" type="ORF">NTEN_LOCUS2946</name>
</gene>
<evidence type="ECO:0000313" key="4">
    <source>
        <dbReference type="Proteomes" id="UP000479000"/>
    </source>
</evidence>
<keyword evidence="4" id="KW-1185">Reference proteome</keyword>
<evidence type="ECO:0000256" key="1">
    <source>
        <dbReference type="SAM" id="MobiDB-lite"/>
    </source>
</evidence>
<feature type="transmembrane region" description="Helical" evidence="2">
    <location>
        <begin position="6"/>
        <end position="27"/>
    </location>
</feature>
<proteinExistence type="predicted"/>
<protein>
    <submittedName>
        <fullName evidence="3">Uncharacterized protein</fullName>
    </submittedName>
</protein>
<name>A0A6H5G3I9_9HEMI</name>
<keyword evidence="2" id="KW-0472">Membrane</keyword>
<feature type="region of interest" description="Disordered" evidence="1">
    <location>
        <begin position="114"/>
        <end position="153"/>
    </location>
</feature>
<organism evidence="3 4">
    <name type="scientific">Nesidiocoris tenuis</name>
    <dbReference type="NCBI Taxonomy" id="355587"/>
    <lineage>
        <taxon>Eukaryota</taxon>
        <taxon>Metazoa</taxon>
        <taxon>Ecdysozoa</taxon>
        <taxon>Arthropoda</taxon>
        <taxon>Hexapoda</taxon>
        <taxon>Insecta</taxon>
        <taxon>Pterygota</taxon>
        <taxon>Neoptera</taxon>
        <taxon>Paraneoptera</taxon>
        <taxon>Hemiptera</taxon>
        <taxon>Heteroptera</taxon>
        <taxon>Panheteroptera</taxon>
        <taxon>Cimicomorpha</taxon>
        <taxon>Miridae</taxon>
        <taxon>Dicyphina</taxon>
        <taxon>Nesidiocoris</taxon>
    </lineage>
</organism>
<dbReference type="OrthoDB" id="294251at2759"/>
<dbReference type="Proteomes" id="UP000479000">
    <property type="component" value="Unassembled WGS sequence"/>
</dbReference>
<keyword evidence="2" id="KW-1133">Transmembrane helix</keyword>
<dbReference type="EMBL" id="CADCXU010004608">
    <property type="protein sequence ID" value="CAA9996413.1"/>
    <property type="molecule type" value="Genomic_DNA"/>
</dbReference>